<reference evidence="7 8" key="1">
    <citation type="submission" date="2024-07" db="EMBL/GenBank/DDBJ databases">
        <title>Chromosome-level genome assembly of the water stick insect Ranatra chinensis (Heteroptera: Nepidae).</title>
        <authorList>
            <person name="Liu X."/>
        </authorList>
    </citation>
    <scope>NUCLEOTIDE SEQUENCE [LARGE SCALE GENOMIC DNA]</scope>
    <source>
        <strain evidence="7">Cailab_2021Rc</strain>
        <tissue evidence="7">Muscle</tissue>
    </source>
</reference>
<feature type="transmembrane region" description="Helical" evidence="5">
    <location>
        <begin position="502"/>
        <end position="524"/>
    </location>
</feature>
<keyword evidence="4 5" id="KW-0472">Membrane</keyword>
<dbReference type="InterPro" id="IPR050549">
    <property type="entry name" value="MFS_Trehalose_Transporter"/>
</dbReference>
<dbReference type="GO" id="GO:0016020">
    <property type="term" value="C:membrane"/>
    <property type="evidence" value="ECO:0007669"/>
    <property type="project" value="UniProtKB-SubCell"/>
</dbReference>
<evidence type="ECO:0000256" key="4">
    <source>
        <dbReference type="ARBA" id="ARBA00023136"/>
    </source>
</evidence>
<name>A0ABD0Y1S5_9HEMI</name>
<dbReference type="EMBL" id="JBFDAA010000016">
    <property type="protein sequence ID" value="KAL1117436.1"/>
    <property type="molecule type" value="Genomic_DNA"/>
</dbReference>
<feature type="transmembrane region" description="Helical" evidence="5">
    <location>
        <begin position="441"/>
        <end position="461"/>
    </location>
</feature>
<feature type="transmembrane region" description="Helical" evidence="5">
    <location>
        <begin position="408"/>
        <end position="429"/>
    </location>
</feature>
<feature type="transmembrane region" description="Helical" evidence="5">
    <location>
        <begin position="83"/>
        <end position="106"/>
    </location>
</feature>
<feature type="transmembrane region" description="Helical" evidence="5">
    <location>
        <begin position="473"/>
        <end position="496"/>
    </location>
</feature>
<comment type="caution">
    <text evidence="7">The sequence shown here is derived from an EMBL/GenBank/DDBJ whole genome shotgun (WGS) entry which is preliminary data.</text>
</comment>
<feature type="transmembrane region" description="Helical" evidence="5">
    <location>
        <begin position="118"/>
        <end position="139"/>
    </location>
</feature>
<feature type="transmembrane region" description="Helical" evidence="5">
    <location>
        <begin position="59"/>
        <end position="77"/>
    </location>
</feature>
<comment type="subcellular location">
    <subcellularLocation>
        <location evidence="1">Membrane</location>
        <topology evidence="1">Multi-pass membrane protein</topology>
    </subcellularLocation>
</comment>
<keyword evidence="8" id="KW-1185">Reference proteome</keyword>
<keyword evidence="3 5" id="KW-1133">Transmembrane helix</keyword>
<dbReference type="PANTHER" id="PTHR48021:SF46">
    <property type="entry name" value="MAJOR FACILITATOR SUPERFAMILY (MFS) PROFILE DOMAIN-CONTAINING PROTEIN"/>
    <property type="match status" value="1"/>
</dbReference>
<keyword evidence="2 5" id="KW-0812">Transmembrane</keyword>
<dbReference type="InterPro" id="IPR005829">
    <property type="entry name" value="Sugar_transporter_CS"/>
</dbReference>
<dbReference type="InterPro" id="IPR005828">
    <property type="entry name" value="MFS_sugar_transport-like"/>
</dbReference>
<evidence type="ECO:0000259" key="6">
    <source>
        <dbReference type="PROSITE" id="PS50850"/>
    </source>
</evidence>
<dbReference type="PROSITE" id="PS00217">
    <property type="entry name" value="SUGAR_TRANSPORT_2"/>
    <property type="match status" value="1"/>
</dbReference>
<evidence type="ECO:0000256" key="3">
    <source>
        <dbReference type="ARBA" id="ARBA00022989"/>
    </source>
</evidence>
<feature type="transmembrane region" description="Helical" evidence="5">
    <location>
        <begin position="347"/>
        <end position="369"/>
    </location>
</feature>
<dbReference type="AlphaFoldDB" id="A0ABD0Y1S5"/>
<feature type="transmembrane region" description="Helical" evidence="5">
    <location>
        <begin position="145"/>
        <end position="163"/>
    </location>
</feature>
<evidence type="ECO:0000256" key="2">
    <source>
        <dbReference type="ARBA" id="ARBA00022692"/>
    </source>
</evidence>
<organism evidence="7 8">
    <name type="scientific">Ranatra chinensis</name>
    <dbReference type="NCBI Taxonomy" id="642074"/>
    <lineage>
        <taxon>Eukaryota</taxon>
        <taxon>Metazoa</taxon>
        <taxon>Ecdysozoa</taxon>
        <taxon>Arthropoda</taxon>
        <taxon>Hexapoda</taxon>
        <taxon>Insecta</taxon>
        <taxon>Pterygota</taxon>
        <taxon>Neoptera</taxon>
        <taxon>Paraneoptera</taxon>
        <taxon>Hemiptera</taxon>
        <taxon>Heteroptera</taxon>
        <taxon>Panheteroptera</taxon>
        <taxon>Nepomorpha</taxon>
        <taxon>Nepidae</taxon>
        <taxon>Ranatrinae</taxon>
        <taxon>Ranatra</taxon>
    </lineage>
</organism>
<dbReference type="SUPFAM" id="SSF103473">
    <property type="entry name" value="MFS general substrate transporter"/>
    <property type="match status" value="1"/>
</dbReference>
<proteinExistence type="predicted"/>
<evidence type="ECO:0000256" key="1">
    <source>
        <dbReference type="ARBA" id="ARBA00004141"/>
    </source>
</evidence>
<dbReference type="InterPro" id="IPR020846">
    <property type="entry name" value="MFS_dom"/>
</dbReference>
<dbReference type="PROSITE" id="PS50850">
    <property type="entry name" value="MFS"/>
    <property type="match status" value="1"/>
</dbReference>
<feature type="transmembrane region" description="Helical" evidence="5">
    <location>
        <begin position="375"/>
        <end position="396"/>
    </location>
</feature>
<protein>
    <recommendedName>
        <fullName evidence="6">Major facilitator superfamily (MFS) profile domain-containing protein</fullName>
    </recommendedName>
</protein>
<gene>
    <name evidence="7" type="ORF">AAG570_004762</name>
</gene>
<feature type="domain" description="Major facilitator superfamily (MFS) profile" evidence="6">
    <location>
        <begin position="1"/>
        <end position="528"/>
    </location>
</feature>
<dbReference type="Pfam" id="PF00083">
    <property type="entry name" value="Sugar_tr"/>
    <property type="match status" value="2"/>
</dbReference>
<sequence>MCGSSYVWLTPLMPSLLGADSEVPMTEEELSWAVSIVEVGCLVTPIPAAMLADLVGRKPVLLASGPSYLIAWLIVMFTRSVTALYVARLIQGMALGITYTVLPIFLGEIASPKRRGQLLVFVQYSWYIGIIFEYAIGPFLLYDQVIWASLSITIVFVLVFVWFPESAYYLAIRGREEEAATSLAWYKGRKDIEDEMTELKREIEDSRVSKGGRGTDEVVNRRSGKLQVTPGEDVTTCKDMEIIVRDEPKSVEGDVAGGFDTGTCLTNRTVSNAESVQIRVTEDAEVAGNEQRSPDNVSAKKSSSEVVATDVISAKGMSDTCGSVDDSGCSKRGWEELLGTRKGWKGLGLGLTVLVNVLMGGLVTMLSYASLVFSAGSQVLCSLIIGVLLLLTVPLFGRLMDTFGRRPVYLISSGVGFLTILLVGFYRLFLPPYIPEWVCDVLVVLYLLSIAGGVEALFPLLQSELFSGSARAVGSSVMILAASVLSFVSLEGFYYLNVYLGFYSNFFVFAFFCLFGFLVIYIYLPETKGKTFEEIQNSL</sequence>
<dbReference type="PROSITE" id="PS00216">
    <property type="entry name" value="SUGAR_TRANSPORT_1"/>
    <property type="match status" value="1"/>
</dbReference>
<dbReference type="PANTHER" id="PTHR48021">
    <property type="match status" value="1"/>
</dbReference>
<dbReference type="Proteomes" id="UP001558652">
    <property type="component" value="Unassembled WGS sequence"/>
</dbReference>
<evidence type="ECO:0000313" key="8">
    <source>
        <dbReference type="Proteomes" id="UP001558652"/>
    </source>
</evidence>
<accession>A0ABD0Y1S5</accession>
<evidence type="ECO:0000313" key="7">
    <source>
        <dbReference type="EMBL" id="KAL1117436.1"/>
    </source>
</evidence>
<feature type="transmembrane region" description="Helical" evidence="5">
    <location>
        <begin position="30"/>
        <end position="52"/>
    </location>
</feature>
<dbReference type="InterPro" id="IPR036259">
    <property type="entry name" value="MFS_trans_sf"/>
</dbReference>
<evidence type="ECO:0000256" key="5">
    <source>
        <dbReference type="SAM" id="Phobius"/>
    </source>
</evidence>
<dbReference type="Gene3D" id="1.20.1250.20">
    <property type="entry name" value="MFS general substrate transporter like domains"/>
    <property type="match status" value="2"/>
</dbReference>